<dbReference type="KEGG" id="tva:4770480"/>
<dbReference type="SMR" id="A2E467"/>
<protein>
    <recommendedName>
        <fullName evidence="3">Sel1 repeat family protein</fullName>
    </recommendedName>
</protein>
<dbReference type="SUPFAM" id="SSF81901">
    <property type="entry name" value="HCP-like"/>
    <property type="match status" value="3"/>
</dbReference>
<evidence type="ECO:0008006" key="3">
    <source>
        <dbReference type="Google" id="ProtNLM"/>
    </source>
</evidence>
<evidence type="ECO:0000313" key="1">
    <source>
        <dbReference type="EMBL" id="EAY12513.1"/>
    </source>
</evidence>
<dbReference type="AlphaFoldDB" id="A2E467"/>
<name>A2E467_TRIV3</name>
<dbReference type="VEuPathDB" id="TrichDB:TVAGG3_0251760"/>
<organism evidence="1 2">
    <name type="scientific">Trichomonas vaginalis (strain ATCC PRA-98 / G3)</name>
    <dbReference type="NCBI Taxonomy" id="412133"/>
    <lineage>
        <taxon>Eukaryota</taxon>
        <taxon>Metamonada</taxon>
        <taxon>Parabasalia</taxon>
        <taxon>Trichomonadida</taxon>
        <taxon>Trichomonadidae</taxon>
        <taxon>Trichomonas</taxon>
    </lineage>
</organism>
<proteinExistence type="predicted"/>
<accession>A2E467</accession>
<dbReference type="PANTHER" id="PTHR43628:SF1">
    <property type="entry name" value="CHITIN SYNTHASE REGULATORY FACTOR 2-RELATED"/>
    <property type="match status" value="1"/>
</dbReference>
<gene>
    <name evidence="1" type="ORF">TVAG_138920</name>
</gene>
<dbReference type="Proteomes" id="UP000001542">
    <property type="component" value="Unassembled WGS sequence"/>
</dbReference>
<dbReference type="VEuPathDB" id="TrichDB:TVAG_138920"/>
<sequence>MLVTPSPLLVVHHKHQNFDDQLYHLEYALANNASDINNSPKSQLFTDLAFLCLNEDNQNAKKSSLRASIFLSLLTDLESPDIPLFLGILALSTNDSYTARHWLQKSASLGNKNAMVLLGRLTMGAFNTAPLPDFDDRPILTAIRWFIRAIRSGSVVANYYLGELYFQHNDYRRALIYFNTYFAKTKSVLAAGFIAVSLQNLGQTQLSIKWHRWCASQGLQASANSLLVIYRSGNYVVSFFQWLSVATRYSFLKEKKYFFSPLLKATLTDKIEFPQLSAAISLLSFSEPYKQASQFLPAQPSVEFRPILNESEIVAVSKSDNPGLCPATRLPSIPATTPTQLLLKAFDLANPYFEKRNLAMCKSILQHLQNLKPRGICESHLFRAKCKSQSANDLCTAALIALVLEDAAYALELFGKAAILGSETANLFIGLILFHGLVNTERTESGVIYLSRCPLEPVALLHLAVIYNDKVWARRAAQSLGSTEESGEMHEYVGDLFANGIKFPKDGKVAMMWYGIALQKYEEFGLDTNNILQKMAQHAYNSRSSFK</sequence>
<keyword evidence="2" id="KW-1185">Reference proteome</keyword>
<dbReference type="Gene3D" id="1.25.40.10">
    <property type="entry name" value="Tetratricopeptide repeat domain"/>
    <property type="match status" value="2"/>
</dbReference>
<dbReference type="PANTHER" id="PTHR43628">
    <property type="entry name" value="ACTIVATOR OF C KINASE PROTEIN 1-RELATED"/>
    <property type="match status" value="1"/>
</dbReference>
<dbReference type="InterPro" id="IPR052945">
    <property type="entry name" value="Mitotic_Regulator"/>
</dbReference>
<reference evidence="1" key="1">
    <citation type="submission" date="2006-10" db="EMBL/GenBank/DDBJ databases">
        <authorList>
            <person name="Amadeo P."/>
            <person name="Zhao Q."/>
            <person name="Wortman J."/>
            <person name="Fraser-Liggett C."/>
            <person name="Carlton J."/>
        </authorList>
    </citation>
    <scope>NUCLEOTIDE SEQUENCE</scope>
    <source>
        <strain evidence="1">G3</strain>
    </source>
</reference>
<dbReference type="OrthoDB" id="10583538at2759"/>
<dbReference type="RefSeq" id="XP_001324736.1">
    <property type="nucleotide sequence ID" value="XM_001324701.1"/>
</dbReference>
<dbReference type="InParanoid" id="A2E467"/>
<dbReference type="EMBL" id="DS113300">
    <property type="protein sequence ID" value="EAY12513.1"/>
    <property type="molecule type" value="Genomic_DNA"/>
</dbReference>
<reference evidence="1" key="2">
    <citation type="journal article" date="2007" name="Science">
        <title>Draft genome sequence of the sexually transmitted pathogen Trichomonas vaginalis.</title>
        <authorList>
            <person name="Carlton J.M."/>
            <person name="Hirt R.P."/>
            <person name="Silva J.C."/>
            <person name="Delcher A.L."/>
            <person name="Schatz M."/>
            <person name="Zhao Q."/>
            <person name="Wortman J.R."/>
            <person name="Bidwell S.L."/>
            <person name="Alsmark U.C.M."/>
            <person name="Besteiro S."/>
            <person name="Sicheritz-Ponten T."/>
            <person name="Noel C.J."/>
            <person name="Dacks J.B."/>
            <person name="Foster P.G."/>
            <person name="Simillion C."/>
            <person name="Van de Peer Y."/>
            <person name="Miranda-Saavedra D."/>
            <person name="Barton G.J."/>
            <person name="Westrop G.D."/>
            <person name="Mueller S."/>
            <person name="Dessi D."/>
            <person name="Fiori P.L."/>
            <person name="Ren Q."/>
            <person name="Paulsen I."/>
            <person name="Zhang H."/>
            <person name="Bastida-Corcuera F.D."/>
            <person name="Simoes-Barbosa A."/>
            <person name="Brown M.T."/>
            <person name="Hayes R.D."/>
            <person name="Mukherjee M."/>
            <person name="Okumura C.Y."/>
            <person name="Schneider R."/>
            <person name="Smith A.J."/>
            <person name="Vanacova S."/>
            <person name="Villalvazo M."/>
            <person name="Haas B.J."/>
            <person name="Pertea M."/>
            <person name="Feldblyum T.V."/>
            <person name="Utterback T.R."/>
            <person name="Shu C.L."/>
            <person name="Osoegawa K."/>
            <person name="de Jong P.J."/>
            <person name="Hrdy I."/>
            <person name="Horvathova L."/>
            <person name="Zubacova Z."/>
            <person name="Dolezal P."/>
            <person name="Malik S.B."/>
            <person name="Logsdon J.M. Jr."/>
            <person name="Henze K."/>
            <person name="Gupta A."/>
            <person name="Wang C.C."/>
            <person name="Dunne R.L."/>
            <person name="Upcroft J.A."/>
            <person name="Upcroft P."/>
            <person name="White O."/>
            <person name="Salzberg S.L."/>
            <person name="Tang P."/>
            <person name="Chiu C.-H."/>
            <person name="Lee Y.-S."/>
            <person name="Embley T.M."/>
            <person name="Coombs G.H."/>
            <person name="Mottram J.C."/>
            <person name="Tachezy J."/>
            <person name="Fraser-Liggett C.M."/>
            <person name="Johnson P.J."/>
        </authorList>
    </citation>
    <scope>NUCLEOTIDE SEQUENCE [LARGE SCALE GENOMIC DNA]</scope>
    <source>
        <strain evidence="1">G3</strain>
    </source>
</reference>
<dbReference type="InterPro" id="IPR011990">
    <property type="entry name" value="TPR-like_helical_dom_sf"/>
</dbReference>
<evidence type="ECO:0000313" key="2">
    <source>
        <dbReference type="Proteomes" id="UP000001542"/>
    </source>
</evidence>